<evidence type="ECO:0000313" key="2">
    <source>
        <dbReference type="EMBL" id="QHT93837.1"/>
    </source>
</evidence>
<keyword evidence="1" id="KW-0812">Transmembrane</keyword>
<organism evidence="2">
    <name type="scientific">viral metagenome</name>
    <dbReference type="NCBI Taxonomy" id="1070528"/>
    <lineage>
        <taxon>unclassified sequences</taxon>
        <taxon>metagenomes</taxon>
        <taxon>organismal metagenomes</taxon>
    </lineage>
</organism>
<evidence type="ECO:0000256" key="1">
    <source>
        <dbReference type="SAM" id="Phobius"/>
    </source>
</evidence>
<proteinExistence type="predicted"/>
<reference evidence="2" key="1">
    <citation type="journal article" date="2020" name="Nature">
        <title>Giant virus diversity and host interactions through global metagenomics.</title>
        <authorList>
            <person name="Schulz F."/>
            <person name="Roux S."/>
            <person name="Paez-Espino D."/>
            <person name="Jungbluth S."/>
            <person name="Walsh D.A."/>
            <person name="Denef V.J."/>
            <person name="McMahon K.D."/>
            <person name="Konstantinidis K.T."/>
            <person name="Eloe-Fadrosh E.A."/>
            <person name="Kyrpides N.C."/>
            <person name="Woyke T."/>
        </authorList>
    </citation>
    <scope>NUCLEOTIDE SEQUENCE</scope>
    <source>
        <strain evidence="2">GVMAG-M-3300024258-14</strain>
    </source>
</reference>
<accession>A0A6C0IPM9</accession>
<feature type="transmembrane region" description="Helical" evidence="1">
    <location>
        <begin position="35"/>
        <end position="54"/>
    </location>
</feature>
<sequence length="80" mass="9171">MENIFIIASLISFFYIIVKFIEMRFIEKDNKPLKVLIKDTLVVYLCVLLGNFIVEQINPALLGEDVTNTVTQVFTDNPGF</sequence>
<protein>
    <submittedName>
        <fullName evidence="2">Uncharacterized protein</fullName>
    </submittedName>
</protein>
<keyword evidence="1" id="KW-0472">Membrane</keyword>
<name>A0A6C0IPM9_9ZZZZ</name>
<feature type="transmembrane region" description="Helical" evidence="1">
    <location>
        <begin position="6"/>
        <end position="23"/>
    </location>
</feature>
<dbReference type="AlphaFoldDB" id="A0A6C0IPM9"/>
<keyword evidence="1" id="KW-1133">Transmembrane helix</keyword>
<dbReference type="EMBL" id="MN740210">
    <property type="protein sequence ID" value="QHT93837.1"/>
    <property type="molecule type" value="Genomic_DNA"/>
</dbReference>